<dbReference type="PANTHER" id="PTHR23513:SF9">
    <property type="entry name" value="ENTEROBACTIN EXPORTER ENTS"/>
    <property type="match status" value="1"/>
</dbReference>
<keyword evidence="2" id="KW-0813">Transport</keyword>
<dbReference type="SUPFAM" id="SSF103473">
    <property type="entry name" value="MFS general substrate transporter"/>
    <property type="match status" value="1"/>
</dbReference>
<keyword evidence="5 8" id="KW-1133">Transmembrane helix</keyword>
<proteinExistence type="predicted"/>
<feature type="transmembrane region" description="Helical" evidence="8">
    <location>
        <begin position="75"/>
        <end position="95"/>
    </location>
</feature>
<dbReference type="CDD" id="cd06173">
    <property type="entry name" value="MFS_MefA_like"/>
    <property type="match status" value="1"/>
</dbReference>
<feature type="transmembrane region" description="Helical" evidence="8">
    <location>
        <begin position="51"/>
        <end position="69"/>
    </location>
</feature>
<comment type="subcellular location">
    <subcellularLocation>
        <location evidence="1">Cell membrane</location>
        <topology evidence="1">Multi-pass membrane protein</topology>
    </subcellularLocation>
</comment>
<keyword evidence="4 8" id="KW-0812">Transmembrane</keyword>
<keyword evidence="3" id="KW-1003">Cell membrane</keyword>
<evidence type="ECO:0000256" key="7">
    <source>
        <dbReference type="SAM" id="MobiDB-lite"/>
    </source>
</evidence>
<dbReference type="Pfam" id="PF05977">
    <property type="entry name" value="MFS_3"/>
    <property type="match status" value="1"/>
</dbReference>
<evidence type="ECO:0000256" key="2">
    <source>
        <dbReference type="ARBA" id="ARBA00022448"/>
    </source>
</evidence>
<name>A0ABP2RTP5_RHILU</name>
<evidence type="ECO:0000313" key="9">
    <source>
        <dbReference type="EMBL" id="EKJ96038.1"/>
    </source>
</evidence>
<evidence type="ECO:0000313" key="10">
    <source>
        <dbReference type="Proteomes" id="UP000017668"/>
    </source>
</evidence>
<accession>A0ABP2RTP5</accession>
<dbReference type="InterPro" id="IPR036259">
    <property type="entry name" value="MFS_trans_sf"/>
</dbReference>
<dbReference type="EMBL" id="AMQQ01000014">
    <property type="protein sequence ID" value="EKJ96038.1"/>
    <property type="molecule type" value="Genomic_DNA"/>
</dbReference>
<keyword evidence="10" id="KW-1185">Reference proteome</keyword>
<evidence type="ECO:0000256" key="8">
    <source>
        <dbReference type="SAM" id="Phobius"/>
    </source>
</evidence>
<evidence type="ECO:0000256" key="6">
    <source>
        <dbReference type="ARBA" id="ARBA00023136"/>
    </source>
</evidence>
<keyword evidence="6 8" id="KW-0472">Membrane</keyword>
<gene>
    <name evidence="9" type="ORF">C241_08926</name>
</gene>
<sequence>MLGGAVALMPIFAKEVLTLGPWGLGLLRAAPGIGAITVAVILAFKPIRHHAGLLMFAGVGLFGVSTVVFGLSQTAWLSIAALVVMGASDMVSVYVRETLIALWTPDEVRGRVNAVNMVFVGASNELGEFRAGTMAHVVGAVPAVVIGGAGTLAVAVIWRSAFPSCARSTISTRRTDSHGSQIVLAFLRSAKTIQLFVFTDYPDVKPQRIFTGNALALRLALKNQIEKIAEPCPERRIEQHAAFQMLAAHLGIGHAETLRAAHHPAMHHGTGQLGVKLQAPGIFSISIGLVGVGFARCQKFGSTRQLKAFAMEVIDHLRPVRHQKPPMFGGMERIPANLHLAIPVGFHPAAQMFGQHLRTETDAEKRLVFLQRHFQPVDFGFDIIMRIIGAHRAAENDGSGVFFQRLWQVIAERGAPYIQTIPFFHQHLTDATGRGAFLMQDDEQRRLLFLLPGGVKQHRLRFRFLQRVRTSWRPADVAGPCRARKHPADPRHARSHGLPSRFVRRQRKQYPIICQ</sequence>
<evidence type="ECO:0000256" key="5">
    <source>
        <dbReference type="ARBA" id="ARBA00022989"/>
    </source>
</evidence>
<dbReference type="InterPro" id="IPR010290">
    <property type="entry name" value="TM_effector"/>
</dbReference>
<protein>
    <submittedName>
        <fullName evidence="9">MFS permease</fullName>
    </submittedName>
</protein>
<evidence type="ECO:0000256" key="1">
    <source>
        <dbReference type="ARBA" id="ARBA00004651"/>
    </source>
</evidence>
<organism evidence="9 10">
    <name type="scientific">Bradyrhizobium lupini HPC(L)</name>
    <dbReference type="NCBI Taxonomy" id="1229491"/>
    <lineage>
        <taxon>Bacteria</taxon>
        <taxon>Pseudomonadati</taxon>
        <taxon>Pseudomonadota</taxon>
        <taxon>Alphaproteobacteria</taxon>
        <taxon>Hyphomicrobiales</taxon>
        <taxon>Nitrobacteraceae</taxon>
        <taxon>Bradyrhizobium</taxon>
    </lineage>
</organism>
<reference evidence="9 10" key="1">
    <citation type="journal article" date="2013" name="Genome Announc.">
        <title>Genome Sequence of Rhizobium lupini HPC(L) Isolated from Saline Desert Soil, Kutch (Gujarat).</title>
        <authorList>
            <person name="Agarwal L."/>
            <person name="Purohit H.J."/>
        </authorList>
    </citation>
    <scope>NUCLEOTIDE SEQUENCE [LARGE SCALE GENOMIC DNA]</scope>
    <source>
        <strain evidence="10">HPC(L)</strain>
    </source>
</reference>
<feature type="region of interest" description="Disordered" evidence="7">
    <location>
        <begin position="479"/>
        <end position="498"/>
    </location>
</feature>
<feature type="transmembrane region" description="Helical" evidence="8">
    <location>
        <begin position="23"/>
        <end position="44"/>
    </location>
</feature>
<comment type="caution">
    <text evidence="9">The sequence shown here is derived from an EMBL/GenBank/DDBJ whole genome shotgun (WGS) entry which is preliminary data.</text>
</comment>
<dbReference type="Gene3D" id="1.20.1250.20">
    <property type="entry name" value="MFS general substrate transporter like domains"/>
    <property type="match status" value="1"/>
</dbReference>
<dbReference type="PANTHER" id="PTHR23513">
    <property type="entry name" value="INTEGRAL MEMBRANE EFFLUX PROTEIN-RELATED"/>
    <property type="match status" value="1"/>
</dbReference>
<evidence type="ECO:0000256" key="3">
    <source>
        <dbReference type="ARBA" id="ARBA00022475"/>
    </source>
</evidence>
<feature type="transmembrane region" description="Helical" evidence="8">
    <location>
        <begin position="137"/>
        <end position="158"/>
    </location>
</feature>
<evidence type="ECO:0000256" key="4">
    <source>
        <dbReference type="ARBA" id="ARBA00022692"/>
    </source>
</evidence>
<dbReference type="Proteomes" id="UP000017668">
    <property type="component" value="Unassembled WGS sequence"/>
</dbReference>